<dbReference type="OrthoDB" id="1091634at2"/>
<feature type="compositionally biased region" description="Low complexity" evidence="1">
    <location>
        <begin position="36"/>
        <end position="58"/>
    </location>
</feature>
<dbReference type="RefSeq" id="WP_097130107.1">
    <property type="nucleotide sequence ID" value="NZ_OCNH01000006.1"/>
</dbReference>
<dbReference type="SUPFAM" id="SSF52266">
    <property type="entry name" value="SGNH hydrolase"/>
    <property type="match status" value="1"/>
</dbReference>
<name>A0A286GM64_9BACT</name>
<dbReference type="Gene3D" id="3.40.50.1110">
    <property type="entry name" value="SGNH hydrolase"/>
    <property type="match status" value="1"/>
</dbReference>
<protein>
    <submittedName>
        <fullName evidence="2">Lysophospholipase L1</fullName>
    </submittedName>
</protein>
<dbReference type="Proteomes" id="UP000219452">
    <property type="component" value="Unassembled WGS sequence"/>
</dbReference>
<proteinExistence type="predicted"/>
<dbReference type="GO" id="GO:0016788">
    <property type="term" value="F:hydrolase activity, acting on ester bonds"/>
    <property type="evidence" value="ECO:0007669"/>
    <property type="project" value="UniProtKB-ARBA"/>
</dbReference>
<gene>
    <name evidence="2" type="ORF">SAMN06269250_5410</name>
</gene>
<reference evidence="3" key="1">
    <citation type="submission" date="2017-09" db="EMBL/GenBank/DDBJ databases">
        <authorList>
            <person name="Varghese N."/>
            <person name="Submissions S."/>
        </authorList>
    </citation>
    <scope>NUCLEOTIDE SEQUENCE [LARGE SCALE GENOMIC DNA]</scope>
    <source>
        <strain evidence="3">DSM 29961</strain>
    </source>
</reference>
<accession>A0A286GM64</accession>
<keyword evidence="3" id="KW-1185">Reference proteome</keyword>
<evidence type="ECO:0000313" key="3">
    <source>
        <dbReference type="Proteomes" id="UP000219452"/>
    </source>
</evidence>
<feature type="region of interest" description="Disordered" evidence="1">
    <location>
        <begin position="36"/>
        <end position="61"/>
    </location>
</feature>
<dbReference type="EMBL" id="OCNH01000006">
    <property type="protein sequence ID" value="SOD96618.1"/>
    <property type="molecule type" value="Genomic_DNA"/>
</dbReference>
<evidence type="ECO:0000313" key="2">
    <source>
        <dbReference type="EMBL" id="SOD96618.1"/>
    </source>
</evidence>
<dbReference type="InterPro" id="IPR036514">
    <property type="entry name" value="SGNH_hydro_sf"/>
</dbReference>
<sequence length="340" mass="36624">MPDFFIPKLCVLVLLIAVIGCTRDYPSLDGPRVVAVTPPASTTPGSSSTSSPGSSTAVPPAPFDTLKVSPPRFSPDGGTFYLNTPVRLIADTLPAGAVIEYSLDNGSNWLTGDQFTVATGGTVLARIRAGSKLSISRGASFALYFKRMLILGNSIMSHGPVPDLGWFNFNGMAASAPEKDFVHLLTGRLRALYPTITVDLESGGGFERDFGTAAYSIDEFTPILQRVKPDLIVLRIGENIDQELVAPRNFEKQFRELLDLLANYGQPVRLVCTTSVWNKPKSDAIVRAVTLEKGHALVDLSPLVGQGGYFASQYKDPGVAAHPNDAGMQRIADLIWEKIQ</sequence>
<evidence type="ECO:0000256" key="1">
    <source>
        <dbReference type="SAM" id="MobiDB-lite"/>
    </source>
</evidence>
<dbReference type="AlphaFoldDB" id="A0A286GM64"/>
<organism evidence="2 3">
    <name type="scientific">Spirosoma fluviale</name>
    <dbReference type="NCBI Taxonomy" id="1597977"/>
    <lineage>
        <taxon>Bacteria</taxon>
        <taxon>Pseudomonadati</taxon>
        <taxon>Bacteroidota</taxon>
        <taxon>Cytophagia</taxon>
        <taxon>Cytophagales</taxon>
        <taxon>Cytophagaceae</taxon>
        <taxon>Spirosoma</taxon>
    </lineage>
</organism>
<dbReference type="CDD" id="cd00229">
    <property type="entry name" value="SGNH_hydrolase"/>
    <property type="match status" value="1"/>
</dbReference>